<gene>
    <name evidence="1" type="ORF">CYMTET_26106</name>
</gene>
<dbReference type="PANTHER" id="PTHR46082:SF6">
    <property type="entry name" value="AAA+ ATPASE DOMAIN-CONTAINING PROTEIN-RELATED"/>
    <property type="match status" value="1"/>
</dbReference>
<dbReference type="SUPFAM" id="SSF48452">
    <property type="entry name" value="TPR-like"/>
    <property type="match status" value="1"/>
</dbReference>
<dbReference type="AlphaFoldDB" id="A0AAE0FSF9"/>
<dbReference type="Gene3D" id="1.25.40.10">
    <property type="entry name" value="Tetratricopeptide repeat domain"/>
    <property type="match status" value="1"/>
</dbReference>
<accession>A0AAE0FSF9</accession>
<dbReference type="PANTHER" id="PTHR46082">
    <property type="entry name" value="ATP/GTP-BINDING PROTEIN-RELATED"/>
    <property type="match status" value="1"/>
</dbReference>
<evidence type="ECO:0000313" key="1">
    <source>
        <dbReference type="EMBL" id="KAK3265196.1"/>
    </source>
</evidence>
<sequence length="101" mass="11146">MAEEDRTTSLLITRFANLLSDQGKLGEAEPLYREALEGRRAKLSADRPNTRHSMHDLAHTLSNQCKLDAAESLNREALVEGNLADLGTDYSDTLTSMDNLA</sequence>
<proteinExistence type="predicted"/>
<dbReference type="InterPro" id="IPR053137">
    <property type="entry name" value="NLR-like"/>
</dbReference>
<dbReference type="Pfam" id="PF13424">
    <property type="entry name" value="TPR_12"/>
    <property type="match status" value="1"/>
</dbReference>
<evidence type="ECO:0000313" key="2">
    <source>
        <dbReference type="Proteomes" id="UP001190700"/>
    </source>
</evidence>
<protein>
    <recommendedName>
        <fullName evidence="3">Tetratricopeptide repeat protein</fullName>
    </recommendedName>
</protein>
<dbReference type="EMBL" id="LGRX02014079">
    <property type="protein sequence ID" value="KAK3265196.1"/>
    <property type="molecule type" value="Genomic_DNA"/>
</dbReference>
<organism evidence="1 2">
    <name type="scientific">Cymbomonas tetramitiformis</name>
    <dbReference type="NCBI Taxonomy" id="36881"/>
    <lineage>
        <taxon>Eukaryota</taxon>
        <taxon>Viridiplantae</taxon>
        <taxon>Chlorophyta</taxon>
        <taxon>Pyramimonadophyceae</taxon>
        <taxon>Pyramimonadales</taxon>
        <taxon>Pyramimonadaceae</taxon>
        <taxon>Cymbomonas</taxon>
    </lineage>
</organism>
<evidence type="ECO:0008006" key="3">
    <source>
        <dbReference type="Google" id="ProtNLM"/>
    </source>
</evidence>
<reference evidence="1 2" key="1">
    <citation type="journal article" date="2015" name="Genome Biol. Evol.">
        <title>Comparative Genomics of a Bacterivorous Green Alga Reveals Evolutionary Causalities and Consequences of Phago-Mixotrophic Mode of Nutrition.</title>
        <authorList>
            <person name="Burns J.A."/>
            <person name="Paasch A."/>
            <person name="Narechania A."/>
            <person name="Kim E."/>
        </authorList>
    </citation>
    <scope>NUCLEOTIDE SEQUENCE [LARGE SCALE GENOMIC DNA]</scope>
    <source>
        <strain evidence="1 2">PLY_AMNH</strain>
    </source>
</reference>
<comment type="caution">
    <text evidence="1">The sequence shown here is derived from an EMBL/GenBank/DDBJ whole genome shotgun (WGS) entry which is preliminary data.</text>
</comment>
<dbReference type="InterPro" id="IPR011990">
    <property type="entry name" value="TPR-like_helical_dom_sf"/>
</dbReference>
<name>A0AAE0FSF9_9CHLO</name>
<keyword evidence="2" id="KW-1185">Reference proteome</keyword>
<dbReference type="Proteomes" id="UP001190700">
    <property type="component" value="Unassembled WGS sequence"/>
</dbReference>